<protein>
    <submittedName>
        <fullName evidence="2">Transposase (Putative), gypsy type</fullName>
    </submittedName>
</protein>
<comment type="caution">
    <text evidence="2">The sequence shown here is derived from an EMBL/GenBank/DDBJ whole genome shotgun (WGS) entry which is preliminary data.</text>
</comment>
<proteinExistence type="predicted"/>
<organism evidence="2">
    <name type="scientific">Tanacetum cinerariifolium</name>
    <name type="common">Dalmatian daisy</name>
    <name type="synonym">Chrysanthemum cinerariifolium</name>
    <dbReference type="NCBI Taxonomy" id="118510"/>
    <lineage>
        <taxon>Eukaryota</taxon>
        <taxon>Viridiplantae</taxon>
        <taxon>Streptophyta</taxon>
        <taxon>Embryophyta</taxon>
        <taxon>Tracheophyta</taxon>
        <taxon>Spermatophyta</taxon>
        <taxon>Magnoliopsida</taxon>
        <taxon>eudicotyledons</taxon>
        <taxon>Gunneridae</taxon>
        <taxon>Pentapetalae</taxon>
        <taxon>asterids</taxon>
        <taxon>campanulids</taxon>
        <taxon>Asterales</taxon>
        <taxon>Asteraceae</taxon>
        <taxon>Asteroideae</taxon>
        <taxon>Anthemideae</taxon>
        <taxon>Anthemidinae</taxon>
        <taxon>Tanacetum</taxon>
    </lineage>
</organism>
<name>A0A699I4G4_TANCI</name>
<evidence type="ECO:0000256" key="1">
    <source>
        <dbReference type="SAM" id="MobiDB-lite"/>
    </source>
</evidence>
<accession>A0A699I4G4</accession>
<dbReference type="EMBL" id="BKCJ010251603">
    <property type="protein sequence ID" value="GEZ20037.1"/>
    <property type="molecule type" value="Genomic_DNA"/>
</dbReference>
<feature type="region of interest" description="Disordered" evidence="1">
    <location>
        <begin position="99"/>
        <end position="186"/>
    </location>
</feature>
<dbReference type="AlphaFoldDB" id="A0A699I4G4"/>
<reference evidence="2" key="1">
    <citation type="journal article" date="2019" name="Sci. Rep.">
        <title>Draft genome of Tanacetum cinerariifolium, the natural source of mosquito coil.</title>
        <authorList>
            <person name="Yamashiro T."/>
            <person name="Shiraishi A."/>
            <person name="Satake H."/>
            <person name="Nakayama K."/>
        </authorList>
    </citation>
    <scope>NUCLEOTIDE SEQUENCE</scope>
</reference>
<feature type="region of interest" description="Disordered" evidence="1">
    <location>
        <begin position="219"/>
        <end position="250"/>
    </location>
</feature>
<evidence type="ECO:0000313" key="2">
    <source>
        <dbReference type="EMBL" id="GEZ20037.1"/>
    </source>
</evidence>
<feature type="compositionally biased region" description="Low complexity" evidence="1">
    <location>
        <begin position="126"/>
        <end position="143"/>
    </location>
</feature>
<gene>
    <name evidence="2" type="ORF">Tci_492010</name>
</gene>
<sequence length="536" mass="59434">MGRDTIQLKNAVSTISQEYLLEFTSEYGIPKSLHPELPGPTDPIVEFPEGKVGDYTKFFEFANFCIPISKFLFDVLGHYQIHLSQLSVMGAAKLDQCSQSRQGENRDSPLRRSTTANRVIDMEDMTGASGSSGTPSTGISSVGNPPYTKVAPEPDQEKETAMGALVNKRCRKRGPDEAKANVPPKVLRKDHVTSYLSQSTLRGKSLATMGIGTGSTVFAPATQETPVHTKGVSDPDPLSSSRKAVVTEDPDSKKSASFTFMVGSPGRYFSELRHLRNEEFLNQYNTTLTRQVAMGSQLREKHIKNLEALLEDEADIKDIAEAKNVELVKEFESLCVQFSDLQVSNHQLSQQVSTLQAQVTGEERIKAAFEEFKKYEDDRVSSRCAKIDARLDALSIDFDEELYPHMLTVIASRRWVIEHGLRIAIMKCVEPTELRQVFVDVVSAGIAKGMSEGLKHGVDHEKDNVDLVAIEAYNPEADTKYVAALHALKDLKYPLVDQLEKLKDAPIDVIMSSLYVDSDSGEDAPQWIRELRPSSS</sequence>